<comment type="similarity">
    <text evidence="2">Belongs to the flagella basal body rod proteins family.</text>
</comment>
<feature type="region of interest" description="Disordered" evidence="7">
    <location>
        <begin position="70"/>
        <end position="92"/>
    </location>
</feature>
<evidence type="ECO:0000256" key="4">
    <source>
        <dbReference type="ARBA" id="ARBA00023143"/>
    </source>
</evidence>
<dbReference type="InterPro" id="IPR010930">
    <property type="entry name" value="Flg_bb/hook_C_dom"/>
</dbReference>
<dbReference type="PANTHER" id="PTHR30435">
    <property type="entry name" value="FLAGELLAR PROTEIN"/>
    <property type="match status" value="1"/>
</dbReference>
<feature type="domain" description="Flagellar basal-body/hook protein C-terminal" evidence="9">
    <location>
        <begin position="89"/>
        <end position="132"/>
    </location>
</feature>
<keyword evidence="11" id="KW-1185">Reference proteome</keyword>
<dbReference type="InterPro" id="IPR001444">
    <property type="entry name" value="Flag_bb_rod_N"/>
</dbReference>
<dbReference type="PROSITE" id="PS00588">
    <property type="entry name" value="FLAGELLA_BB_ROD"/>
    <property type="match status" value="1"/>
</dbReference>
<organism evidence="10 11">
    <name type="scientific">Methylobacterium tarhaniae</name>
    <dbReference type="NCBI Taxonomy" id="1187852"/>
    <lineage>
        <taxon>Bacteria</taxon>
        <taxon>Pseudomonadati</taxon>
        <taxon>Pseudomonadota</taxon>
        <taxon>Alphaproteobacteria</taxon>
        <taxon>Hyphomicrobiales</taxon>
        <taxon>Methylobacteriaceae</taxon>
        <taxon>Methylobacterium</taxon>
    </lineage>
</organism>
<evidence type="ECO:0000256" key="7">
    <source>
        <dbReference type="SAM" id="MobiDB-lite"/>
    </source>
</evidence>
<keyword evidence="10" id="KW-0969">Cilium</keyword>
<dbReference type="InterPro" id="IPR019776">
    <property type="entry name" value="Flagellar_basal_body_rod_CS"/>
</dbReference>
<reference evidence="10 11" key="1">
    <citation type="submission" date="2015-03" db="EMBL/GenBank/DDBJ databases">
        <title>Genome sequencing of Methylobacterium tarhaniae DSM 25844.</title>
        <authorList>
            <person name="Chaudhry V."/>
            <person name="Patil P.B."/>
        </authorList>
    </citation>
    <scope>NUCLEOTIDE SEQUENCE [LARGE SCALE GENOMIC DNA]</scope>
    <source>
        <strain evidence="10 11">DSM 25844</strain>
    </source>
</reference>
<dbReference type="OrthoDB" id="9813951at2"/>
<evidence type="ECO:0000313" key="10">
    <source>
        <dbReference type="EMBL" id="KMO33365.1"/>
    </source>
</evidence>
<evidence type="ECO:0000256" key="3">
    <source>
        <dbReference type="ARBA" id="ARBA00017941"/>
    </source>
</evidence>
<comment type="caution">
    <text evidence="10">The sequence shown here is derived from an EMBL/GenBank/DDBJ whole genome shotgun (WGS) entry which is preliminary data.</text>
</comment>
<evidence type="ECO:0000259" key="9">
    <source>
        <dbReference type="Pfam" id="PF06429"/>
    </source>
</evidence>
<dbReference type="GO" id="GO:0071978">
    <property type="term" value="P:bacterial-type flagellum-dependent swarming motility"/>
    <property type="evidence" value="ECO:0007669"/>
    <property type="project" value="TreeGrafter"/>
</dbReference>
<accession>A0A0J6SDS1</accession>
<gene>
    <name evidence="10" type="ORF">VQ03_24975</name>
</gene>
<dbReference type="EMBL" id="LABZ01000200">
    <property type="protein sequence ID" value="KMO33365.1"/>
    <property type="molecule type" value="Genomic_DNA"/>
</dbReference>
<dbReference type="GO" id="GO:0030694">
    <property type="term" value="C:bacterial-type flagellum basal body, rod"/>
    <property type="evidence" value="ECO:0007669"/>
    <property type="project" value="UniProtKB-UniRule"/>
</dbReference>
<comment type="subcellular location">
    <subcellularLocation>
        <location evidence="1 6">Bacterial flagellum basal body</location>
    </subcellularLocation>
</comment>
<dbReference type="InterPro" id="IPR006299">
    <property type="entry name" value="FlgC"/>
</dbReference>
<feature type="compositionally biased region" description="Basic and acidic residues" evidence="7">
    <location>
        <begin position="70"/>
        <end position="79"/>
    </location>
</feature>
<evidence type="ECO:0000256" key="1">
    <source>
        <dbReference type="ARBA" id="ARBA00004117"/>
    </source>
</evidence>
<sequence length="136" mass="14799">MDFSKAIGIAASGLKVQSGRMRVISENIANADSAPTSAAAEPYRRKIPTFTNHVDRELAATVVDLGKVRRDQSPFRTKQDPGNPAADASGAVRMPNVNVLVETVDMREAQRSYEANLNMVTLTNRMVARTIDILKA</sequence>
<evidence type="ECO:0000256" key="6">
    <source>
        <dbReference type="RuleBase" id="RU362062"/>
    </source>
</evidence>
<dbReference type="NCBIfam" id="TIGR01395">
    <property type="entry name" value="FlgC"/>
    <property type="match status" value="1"/>
</dbReference>
<evidence type="ECO:0000256" key="5">
    <source>
        <dbReference type="ARBA" id="ARBA00025933"/>
    </source>
</evidence>
<keyword evidence="4 6" id="KW-0975">Bacterial flagellum</keyword>
<dbReference type="PATRIC" id="fig|1187852.3.peg.2762"/>
<evidence type="ECO:0000259" key="8">
    <source>
        <dbReference type="Pfam" id="PF00460"/>
    </source>
</evidence>
<name>A0A0J6SDS1_9HYPH</name>
<dbReference type="PANTHER" id="PTHR30435:SF2">
    <property type="entry name" value="FLAGELLAR BASAL-BODY ROD PROTEIN FLGC"/>
    <property type="match status" value="1"/>
</dbReference>
<feature type="domain" description="Flagellar basal body rod protein N-terminal" evidence="8">
    <location>
        <begin position="9"/>
        <end position="32"/>
    </location>
</feature>
<protein>
    <recommendedName>
        <fullName evidence="3 6">Flagellar basal-body rod protein FlgC</fullName>
    </recommendedName>
</protein>
<dbReference type="RefSeq" id="WP_048453603.1">
    <property type="nucleotide sequence ID" value="NZ_JBNNPJ010000035.1"/>
</dbReference>
<dbReference type="Proteomes" id="UP000036449">
    <property type="component" value="Unassembled WGS sequence"/>
</dbReference>
<keyword evidence="10" id="KW-0282">Flagellum</keyword>
<evidence type="ECO:0000256" key="2">
    <source>
        <dbReference type="ARBA" id="ARBA00009677"/>
    </source>
</evidence>
<dbReference type="AlphaFoldDB" id="A0A0J6SDS1"/>
<dbReference type="Pfam" id="PF06429">
    <property type="entry name" value="Flg_bbr_C"/>
    <property type="match status" value="1"/>
</dbReference>
<comment type="subunit">
    <text evidence="5 6">The basal body constitutes a major portion of the flagellar organelle and consists of four rings (L,P,S, and M) mounted on a central rod. The rod consists of about 26 subunits of FlgG in the distal portion, and FlgB, FlgC and FlgF are thought to build up the proximal portion of the rod with about 6 subunits each.</text>
</comment>
<proteinExistence type="inferred from homology"/>
<evidence type="ECO:0000313" key="11">
    <source>
        <dbReference type="Proteomes" id="UP000036449"/>
    </source>
</evidence>
<dbReference type="Pfam" id="PF00460">
    <property type="entry name" value="Flg_bb_rod"/>
    <property type="match status" value="1"/>
</dbReference>
<keyword evidence="10" id="KW-0966">Cell projection</keyword>